<accession>A0A6S6SDL3</accession>
<dbReference type="Pfam" id="PF03625">
    <property type="entry name" value="DUF302"/>
    <property type="match status" value="1"/>
</dbReference>
<keyword evidence="1" id="KW-0812">Transmembrane</keyword>
<dbReference type="CDD" id="cd14797">
    <property type="entry name" value="DUF302"/>
    <property type="match status" value="1"/>
</dbReference>
<keyword evidence="1" id="KW-0472">Membrane</keyword>
<gene>
    <name evidence="3" type="ORF">HELGO_WM3820</name>
</gene>
<dbReference type="SUPFAM" id="SSF103247">
    <property type="entry name" value="TT1751-like"/>
    <property type="match status" value="1"/>
</dbReference>
<dbReference type="InterPro" id="IPR035923">
    <property type="entry name" value="TT1751-like_sf"/>
</dbReference>
<proteinExistence type="predicted"/>
<name>A0A6S6SDL3_9BACT</name>
<dbReference type="InterPro" id="IPR005180">
    <property type="entry name" value="DUF302"/>
</dbReference>
<feature type="domain" description="DUF302" evidence="2">
    <location>
        <begin position="108"/>
        <end position="154"/>
    </location>
</feature>
<dbReference type="AlphaFoldDB" id="A0A6S6SDL3"/>
<organism evidence="3">
    <name type="scientific">uncultured Sulfurovum sp</name>
    <dbReference type="NCBI Taxonomy" id="269237"/>
    <lineage>
        <taxon>Bacteria</taxon>
        <taxon>Pseudomonadati</taxon>
        <taxon>Campylobacterota</taxon>
        <taxon>Epsilonproteobacteria</taxon>
        <taxon>Campylobacterales</taxon>
        <taxon>Sulfurovaceae</taxon>
        <taxon>Sulfurovum</taxon>
        <taxon>environmental samples</taxon>
    </lineage>
</organism>
<reference evidence="3" key="1">
    <citation type="submission" date="2020-01" db="EMBL/GenBank/DDBJ databases">
        <authorList>
            <person name="Meier V. D."/>
            <person name="Meier V D."/>
        </authorList>
    </citation>
    <scope>NUCLEOTIDE SEQUENCE</scope>
    <source>
        <strain evidence="3">HLG_WM_MAG_04</strain>
    </source>
</reference>
<evidence type="ECO:0000259" key="2">
    <source>
        <dbReference type="Pfam" id="PF03625"/>
    </source>
</evidence>
<keyword evidence="1" id="KW-1133">Transmembrane helix</keyword>
<evidence type="ECO:0000313" key="3">
    <source>
        <dbReference type="EMBL" id="CAA6808056.1"/>
    </source>
</evidence>
<protein>
    <recommendedName>
        <fullName evidence="2">DUF302 domain-containing protein</fullName>
    </recommendedName>
</protein>
<feature type="transmembrane region" description="Helical" evidence="1">
    <location>
        <begin position="6"/>
        <end position="25"/>
    </location>
</feature>
<dbReference type="EMBL" id="CACVAX010000018">
    <property type="protein sequence ID" value="CAA6808056.1"/>
    <property type="molecule type" value="Genomic_DNA"/>
</dbReference>
<evidence type="ECO:0000256" key="1">
    <source>
        <dbReference type="SAM" id="Phobius"/>
    </source>
</evidence>
<sequence>MLKNILSVIGGIALIGLAYLVINFGGMMGKVSNLHPDAMGHYMNMFEKVLDTGSSGEAMVRKVKINDDVSTEDAIDNMIGIAGDNNFLMVGDAKMSIKSSIKDPDGKRYIRILSFCAPSVAEQFIAYNESFGAFMPCRILIVEDDEGNRWLYTMAMELMLYGGEPLPPEMMEMALKVRGLMYGMMDAGATDGEYEPEE</sequence>
<dbReference type="Gene3D" id="3.30.310.70">
    <property type="entry name" value="TT1751-like domain"/>
    <property type="match status" value="1"/>
</dbReference>